<comment type="caution">
    <text evidence="2">The sequence shown here is derived from an EMBL/GenBank/DDBJ whole genome shotgun (WGS) entry which is preliminary data.</text>
</comment>
<sequence>MDSPEVIERVAGHAGELVLRKVAGHHEVIANGTFLMDTRNGESERLLVDAAADRMPAGGAMLLGGLGVGYSLRRALDHARVGEVIVVEREPTVVSWNRGPLRAYHGDALADARTTLVVADLLGWIATTTKRFDAICLDIDNGPEWIVDEGNAELYGEWGLGRLGALLTPGGVLAVWSAGAATAFTRRLERHFAEVTVLSVPVPRGQPDLVFLGVGWTG</sequence>
<dbReference type="SUPFAM" id="SSF53335">
    <property type="entry name" value="S-adenosyl-L-methionine-dependent methyltransferases"/>
    <property type="match status" value="1"/>
</dbReference>
<keyword evidence="1" id="KW-0620">Polyamine biosynthesis</keyword>
<accession>A0A4R2QJC4</accession>
<organism evidence="2 3">
    <name type="scientific">Tamaricihabitans halophyticus</name>
    <dbReference type="NCBI Taxonomy" id="1262583"/>
    <lineage>
        <taxon>Bacteria</taxon>
        <taxon>Bacillati</taxon>
        <taxon>Actinomycetota</taxon>
        <taxon>Actinomycetes</taxon>
        <taxon>Pseudonocardiales</taxon>
        <taxon>Pseudonocardiaceae</taxon>
        <taxon>Tamaricihabitans</taxon>
    </lineage>
</organism>
<dbReference type="Gene3D" id="3.40.50.150">
    <property type="entry name" value="Vaccinia Virus protein VP39"/>
    <property type="match status" value="1"/>
</dbReference>
<keyword evidence="3" id="KW-1185">Reference proteome</keyword>
<evidence type="ECO:0000256" key="1">
    <source>
        <dbReference type="ARBA" id="ARBA00023115"/>
    </source>
</evidence>
<dbReference type="EMBL" id="SLXQ01000009">
    <property type="protein sequence ID" value="TCP49367.1"/>
    <property type="molecule type" value="Genomic_DNA"/>
</dbReference>
<gene>
    <name evidence="2" type="ORF">EV191_109189</name>
</gene>
<proteinExistence type="predicted"/>
<protein>
    <submittedName>
        <fullName evidence="2">Spermine/spermidine synthase</fullName>
    </submittedName>
</protein>
<dbReference type="PANTHER" id="PTHR43317:SF3">
    <property type="entry name" value="BLR2883 PROTEIN"/>
    <property type="match status" value="1"/>
</dbReference>
<evidence type="ECO:0000313" key="3">
    <source>
        <dbReference type="Proteomes" id="UP000294911"/>
    </source>
</evidence>
<dbReference type="OrthoDB" id="9793351at2"/>
<dbReference type="AlphaFoldDB" id="A0A4R2QJC4"/>
<dbReference type="PANTHER" id="PTHR43317">
    <property type="entry name" value="THERMOSPERMINE SYNTHASE ACAULIS5"/>
    <property type="match status" value="1"/>
</dbReference>
<dbReference type="Pfam" id="PF01564">
    <property type="entry name" value="Spermine_synth"/>
    <property type="match status" value="1"/>
</dbReference>
<dbReference type="GO" id="GO:0006596">
    <property type="term" value="P:polyamine biosynthetic process"/>
    <property type="evidence" value="ECO:0007669"/>
    <property type="project" value="UniProtKB-KW"/>
</dbReference>
<dbReference type="RefSeq" id="WP_132878653.1">
    <property type="nucleotide sequence ID" value="NZ_SLXQ01000009.1"/>
</dbReference>
<name>A0A4R2QJC4_9PSEU</name>
<dbReference type="InterPro" id="IPR029063">
    <property type="entry name" value="SAM-dependent_MTases_sf"/>
</dbReference>
<reference evidence="2 3" key="1">
    <citation type="submission" date="2019-03" db="EMBL/GenBank/DDBJ databases">
        <title>Genomic Encyclopedia of Type Strains, Phase IV (KMG-IV): sequencing the most valuable type-strain genomes for metagenomic binning, comparative biology and taxonomic classification.</title>
        <authorList>
            <person name="Goeker M."/>
        </authorList>
    </citation>
    <scope>NUCLEOTIDE SEQUENCE [LARGE SCALE GENOMIC DNA]</scope>
    <source>
        <strain evidence="2 3">DSM 45765</strain>
    </source>
</reference>
<evidence type="ECO:0000313" key="2">
    <source>
        <dbReference type="EMBL" id="TCP49367.1"/>
    </source>
</evidence>
<dbReference type="Proteomes" id="UP000294911">
    <property type="component" value="Unassembled WGS sequence"/>
</dbReference>